<sequence length="60" mass="6905">MREFYIPAGATFTLKEIRPGSYDVRYEYLNDGSKQKTDPLSLTERETGDGIEFSNRIITL</sequence>
<dbReference type="EMBL" id="PNYA01000032">
    <property type="protein sequence ID" value="PMS15413.1"/>
    <property type="molecule type" value="Genomic_DNA"/>
</dbReference>
<comment type="caution">
    <text evidence="1">The sequence shown here is derived from an EMBL/GenBank/DDBJ whole genome shotgun (WGS) entry which is preliminary data.</text>
</comment>
<dbReference type="OrthoDB" id="8960697at2"/>
<evidence type="ECO:0000313" key="2">
    <source>
        <dbReference type="Proteomes" id="UP000235616"/>
    </source>
</evidence>
<dbReference type="AlphaFoldDB" id="A0A2N7VE16"/>
<name>A0A2N7VE16_9BURK</name>
<evidence type="ECO:0000313" key="1">
    <source>
        <dbReference type="EMBL" id="PMS15413.1"/>
    </source>
</evidence>
<reference evidence="1 2" key="1">
    <citation type="submission" date="2018-01" db="EMBL/GenBank/DDBJ databases">
        <title>Whole genome analyses suggest that Burkholderia sensu lato contains two further novel genera in the rhizoxinica-symbiotica group Mycetohabitans gen. nov., and Trinickia gen. nov.: implications for the evolution of diazotrophy and nodulation in the Burkholderiaceae.</title>
        <authorList>
            <person name="Estrada-de los Santos P."/>
            <person name="Palmer M."/>
            <person name="Chavez-Ramirez B."/>
            <person name="Beukes C."/>
            <person name="Steenkamp E.T."/>
            <person name="Hirsch A.M."/>
            <person name="Manyaka P."/>
            <person name="Maluk M."/>
            <person name="Lafos M."/>
            <person name="Crook M."/>
            <person name="Gross E."/>
            <person name="Simon M.F."/>
            <person name="Bueno dos Reis Junior F."/>
            <person name="Poole P.S."/>
            <person name="Venter S.N."/>
            <person name="James E.K."/>
        </authorList>
    </citation>
    <scope>NUCLEOTIDE SEQUENCE [LARGE SCALE GENOMIC DNA]</scope>
    <source>
        <strain evidence="1 2">GIMN1.004</strain>
    </source>
</reference>
<protein>
    <submittedName>
        <fullName evidence="1">Uncharacterized protein</fullName>
    </submittedName>
</protein>
<keyword evidence="2" id="KW-1185">Reference proteome</keyword>
<organism evidence="1 2">
    <name type="scientific">Trinickia dabaoshanensis</name>
    <dbReference type="NCBI Taxonomy" id="564714"/>
    <lineage>
        <taxon>Bacteria</taxon>
        <taxon>Pseudomonadati</taxon>
        <taxon>Pseudomonadota</taxon>
        <taxon>Betaproteobacteria</taxon>
        <taxon>Burkholderiales</taxon>
        <taxon>Burkholderiaceae</taxon>
        <taxon>Trinickia</taxon>
    </lineage>
</organism>
<dbReference type="Proteomes" id="UP000235616">
    <property type="component" value="Unassembled WGS sequence"/>
</dbReference>
<gene>
    <name evidence="1" type="ORF">C0Z18_27565</name>
</gene>
<accession>A0A2N7VE16</accession>
<proteinExistence type="predicted"/>